<dbReference type="EMBL" id="MG779313">
    <property type="protein sequence ID" value="AUV58207.1"/>
    <property type="molecule type" value="Genomic_DNA"/>
</dbReference>
<reference evidence="1" key="1">
    <citation type="submission" date="2018-01" db="EMBL/GenBank/DDBJ databases">
        <title>Draft genome sequence of Bandra megavirus.</title>
        <authorList>
            <person name="Chatterjee A."/>
            <person name="Yadav R."/>
            <person name="Kondabagil K."/>
        </authorList>
    </citation>
    <scope>NUCLEOTIDE SEQUENCE</scope>
    <source>
        <strain evidence="1">KK-1</strain>
    </source>
</reference>
<accession>A0A2K9V7K8</accession>
<evidence type="ECO:0000313" key="1">
    <source>
        <dbReference type="EMBL" id="AUV58207.1"/>
    </source>
</evidence>
<evidence type="ECO:0008006" key="2">
    <source>
        <dbReference type="Google" id="ProtNLM"/>
    </source>
</evidence>
<proteinExistence type="predicted"/>
<sequence>MEWLKNICSVPIKLGLDKTNFVVMNLITYIFNIYGKKILKTDNDEIISHNECINDINIFYLHPLQFREIKYNWNENIFKINTGTITNLTVAFPWTSLFTQSTKVNIDNISIEISMDDSNHNMIKSMIDDPDSYLNIHITENSDINDVYTGINDIVKKYFSNIKVNIGTIDIVIINHFIIKIKNCEYTDNKLTIEKVKIISKNNKSTRIQNINLSITNDNEYDINISKIDISSDFIDNLPIIKFKSDKNTPKSNININIKVSDFLFSKLFAQNIDLNYCSEKITIDNISKITLGNALLINFPTNNINTSYIAQFNITDNSCKFGKNIQCKLTDIDCVIKKITKLSKIINHINDKIIIKNISKTSKYLSINDIKLIIIYRDDIWNLCILNTILHDTITMNKIEYKHRNIIAYCDNIFIHNKQYQFNNLKTDSAEFIFKSKSLFVTIDKDFNIDIDDSYCSGIISFGNYINDLIEQFKSKKEPETNNSKITKSVISKFLNIKKAQISLDYLSSKYIFIIDNTKICLSDKSIIDTSAHIFIDNYLISKINAKYISPNNIHVIGIEFYLDPNIFDILVQSLGLLIPNNDENNLTQYLPDDIMDKIQDALDNSIVSSNMYDLERNTNKLTESIINTYIDTKNKNCDKPIITILSESVYDLKSILIGDYKHQKSNDNLKISLDSINIYLYDKLSICESKNQNSPFVCFVVKNISIIYQKLLETTMTYKIDIEKIALIDINCLDPKWKYFLKFTGSNAINIYLSKQYDTIKLNINLNPIILNIKEETLVRLLAYISEIKITPTNDNMIFIEKFSMNEINLTINYYPIILKKIDAGTNNLFIKNFKIIIPPYMLKNIDGLDKLGKSIQDNFYKIINPNNIAQFVPNIKLVKPYVMPINNIIVMIGKYIHSPINRNNLRKITCSINKNTGILSNLILEKLKKIFYND</sequence>
<name>A0A2K9V7K8_9VIRU</name>
<protein>
    <recommendedName>
        <fullName evidence="2">Chorein N-terminal domain-containing protein</fullName>
    </recommendedName>
</protein>
<organism evidence="1">
    <name type="scientific">Bandra megavirus</name>
    <dbReference type="NCBI Taxonomy" id="2071566"/>
    <lineage>
        <taxon>Viruses</taxon>
        <taxon>Varidnaviria</taxon>
        <taxon>Bamfordvirae</taxon>
        <taxon>Nucleocytoviricota</taxon>
        <taxon>Megaviricetes</taxon>
        <taxon>Imitervirales</taxon>
        <taxon>Mimiviridae</taxon>
        <taxon>Megamimivirinae</taxon>
        <taxon>Megavirus</taxon>
    </lineage>
</organism>